<keyword evidence="1" id="KW-0805">Transcription regulation</keyword>
<dbReference type="PROSITE" id="PS50949">
    <property type="entry name" value="HTH_GNTR"/>
    <property type="match status" value="1"/>
</dbReference>
<keyword evidence="2" id="KW-0238">DNA-binding</keyword>
<name>A0ABV1J008_9FIRM</name>
<dbReference type="Pfam" id="PF00392">
    <property type="entry name" value="GntR"/>
    <property type="match status" value="1"/>
</dbReference>
<organism evidence="6 7">
    <name type="scientific">Peptoniphilus senegalensis</name>
    <dbReference type="NCBI Taxonomy" id="1465757"/>
    <lineage>
        <taxon>Bacteria</taxon>
        <taxon>Bacillati</taxon>
        <taxon>Bacillota</taxon>
        <taxon>Tissierellia</taxon>
        <taxon>Tissierellales</taxon>
        <taxon>Peptoniphilaceae</taxon>
        <taxon>Peptoniphilus</taxon>
    </lineage>
</organism>
<evidence type="ECO:0000256" key="3">
    <source>
        <dbReference type="ARBA" id="ARBA00023163"/>
    </source>
</evidence>
<sequence>MKIILINGSAVPLYEQIKNEVKENILKNKVSEGEQLPSVRTLSKDLKVSILTVKKAYDELEEEGFVESRQGLVTFVAGKDSEVKREELQKKLEEHLQEAINLSIQLNLDKKTILELFEILYKEGLDYDK</sequence>
<comment type="caution">
    <text evidence="6">The sequence shown here is derived from an EMBL/GenBank/DDBJ whole genome shotgun (WGS) entry which is preliminary data.</text>
</comment>
<keyword evidence="7" id="KW-1185">Reference proteome</keyword>
<dbReference type="InterPro" id="IPR036390">
    <property type="entry name" value="WH_DNA-bd_sf"/>
</dbReference>
<dbReference type="SUPFAM" id="SSF46785">
    <property type="entry name" value="Winged helix' DNA-binding domain"/>
    <property type="match status" value="1"/>
</dbReference>
<dbReference type="Proteomes" id="UP001491691">
    <property type="component" value="Unassembled WGS sequence"/>
</dbReference>
<evidence type="ECO:0000259" key="5">
    <source>
        <dbReference type="PROSITE" id="PS50949"/>
    </source>
</evidence>
<dbReference type="SMART" id="SM00345">
    <property type="entry name" value="HTH_GNTR"/>
    <property type="match status" value="1"/>
</dbReference>
<feature type="coiled-coil region" evidence="4">
    <location>
        <begin position="43"/>
        <end position="105"/>
    </location>
</feature>
<dbReference type="CDD" id="cd07377">
    <property type="entry name" value="WHTH_GntR"/>
    <property type="match status" value="1"/>
</dbReference>
<evidence type="ECO:0000256" key="1">
    <source>
        <dbReference type="ARBA" id="ARBA00023015"/>
    </source>
</evidence>
<dbReference type="Gene3D" id="1.10.10.10">
    <property type="entry name" value="Winged helix-like DNA-binding domain superfamily/Winged helix DNA-binding domain"/>
    <property type="match status" value="1"/>
</dbReference>
<dbReference type="EMBL" id="JBBNPP010000004">
    <property type="protein sequence ID" value="MEQ3346476.1"/>
    <property type="molecule type" value="Genomic_DNA"/>
</dbReference>
<keyword evidence="3" id="KW-0804">Transcription</keyword>
<keyword evidence="4" id="KW-0175">Coiled coil</keyword>
<protein>
    <submittedName>
        <fullName evidence="6">GntR family transcriptional regulator</fullName>
    </submittedName>
</protein>
<dbReference type="RefSeq" id="WP_349188397.1">
    <property type="nucleotide sequence ID" value="NZ_JBBNPP010000004.1"/>
</dbReference>
<evidence type="ECO:0000256" key="2">
    <source>
        <dbReference type="ARBA" id="ARBA00023125"/>
    </source>
</evidence>
<accession>A0ABV1J008</accession>
<dbReference type="PANTHER" id="PTHR38445">
    <property type="entry name" value="HTH-TYPE TRANSCRIPTIONAL REPRESSOR YTRA"/>
    <property type="match status" value="1"/>
</dbReference>
<reference evidence="6 7" key="1">
    <citation type="submission" date="2024-04" db="EMBL/GenBank/DDBJ databases">
        <title>Human intestinal bacterial collection.</title>
        <authorList>
            <person name="Pauvert C."/>
            <person name="Hitch T.C.A."/>
            <person name="Clavel T."/>
        </authorList>
    </citation>
    <scope>NUCLEOTIDE SEQUENCE [LARGE SCALE GENOMIC DNA]</scope>
    <source>
        <strain evidence="6 7">CLA-SR-H019</strain>
    </source>
</reference>
<dbReference type="InterPro" id="IPR036388">
    <property type="entry name" value="WH-like_DNA-bd_sf"/>
</dbReference>
<feature type="domain" description="HTH gntR-type" evidence="5">
    <location>
        <begin position="11"/>
        <end position="79"/>
    </location>
</feature>
<proteinExistence type="predicted"/>
<evidence type="ECO:0000313" key="7">
    <source>
        <dbReference type="Proteomes" id="UP001491691"/>
    </source>
</evidence>
<evidence type="ECO:0000256" key="4">
    <source>
        <dbReference type="SAM" id="Coils"/>
    </source>
</evidence>
<dbReference type="PANTHER" id="PTHR38445:SF7">
    <property type="entry name" value="GNTR-FAMILY TRANSCRIPTIONAL REGULATOR"/>
    <property type="match status" value="1"/>
</dbReference>
<dbReference type="InterPro" id="IPR000524">
    <property type="entry name" value="Tscrpt_reg_HTH_GntR"/>
</dbReference>
<gene>
    <name evidence="6" type="ORF">AAA073_03375</name>
</gene>
<evidence type="ECO:0000313" key="6">
    <source>
        <dbReference type="EMBL" id="MEQ3346476.1"/>
    </source>
</evidence>